<evidence type="ECO:0000256" key="3">
    <source>
        <dbReference type="ARBA" id="ARBA00022614"/>
    </source>
</evidence>
<name>A0AAD7R6W8_9TELE</name>
<dbReference type="Pfam" id="PF17776">
    <property type="entry name" value="NLRC4_HD2"/>
    <property type="match status" value="1"/>
</dbReference>
<dbReference type="InterPro" id="IPR041075">
    <property type="entry name" value="NOD1/2_WH"/>
</dbReference>
<comment type="caution">
    <text evidence="8">The sequence shown here is derived from an EMBL/GenBank/DDBJ whole genome shotgun (WGS) entry which is preliminary data.</text>
</comment>
<keyword evidence="3" id="KW-0433">Leucine-rich repeat</keyword>
<dbReference type="InterPro" id="IPR043136">
    <property type="entry name" value="B30.2/SPRY_sf"/>
</dbReference>
<comment type="subcellular location">
    <subcellularLocation>
        <location evidence="1">Cytoplasm</location>
    </subcellularLocation>
</comment>
<dbReference type="SUPFAM" id="SSF52540">
    <property type="entry name" value="P-loop containing nucleoside triphosphate hydrolases"/>
    <property type="match status" value="1"/>
</dbReference>
<dbReference type="GO" id="GO:0005524">
    <property type="term" value="F:ATP binding"/>
    <property type="evidence" value="ECO:0007669"/>
    <property type="project" value="UniProtKB-KW"/>
</dbReference>
<protein>
    <recommendedName>
        <fullName evidence="7">NACHT domain-containing protein</fullName>
    </recommendedName>
</protein>
<dbReference type="InterPro" id="IPR029495">
    <property type="entry name" value="NACHT-assoc"/>
</dbReference>
<dbReference type="SUPFAM" id="SSF49899">
    <property type="entry name" value="Concanavalin A-like lectins/glucanases"/>
    <property type="match status" value="1"/>
</dbReference>
<dbReference type="AlphaFoldDB" id="A0AAD7R6W8"/>
<evidence type="ECO:0000256" key="6">
    <source>
        <dbReference type="ARBA" id="ARBA00022840"/>
    </source>
</evidence>
<evidence type="ECO:0000313" key="8">
    <source>
        <dbReference type="EMBL" id="KAJ8367318.1"/>
    </source>
</evidence>
<dbReference type="InterPro" id="IPR027417">
    <property type="entry name" value="P-loop_NTPase"/>
</dbReference>
<evidence type="ECO:0000256" key="1">
    <source>
        <dbReference type="ARBA" id="ARBA00004496"/>
    </source>
</evidence>
<gene>
    <name evidence="8" type="ORF">AAFF_G00321020</name>
</gene>
<dbReference type="Proteomes" id="UP001221898">
    <property type="component" value="Unassembled WGS sequence"/>
</dbReference>
<dbReference type="InterPro" id="IPR013320">
    <property type="entry name" value="ConA-like_dom_sf"/>
</dbReference>
<dbReference type="PROSITE" id="PS50837">
    <property type="entry name" value="NACHT"/>
    <property type="match status" value="1"/>
</dbReference>
<evidence type="ECO:0000313" key="9">
    <source>
        <dbReference type="Proteomes" id="UP001221898"/>
    </source>
</evidence>
<keyword evidence="9" id="KW-1185">Reference proteome</keyword>
<dbReference type="InterPro" id="IPR051261">
    <property type="entry name" value="NLR"/>
</dbReference>
<proteinExistence type="predicted"/>
<evidence type="ECO:0000256" key="5">
    <source>
        <dbReference type="ARBA" id="ARBA00022741"/>
    </source>
</evidence>
<accession>A0AAD7R6W8</accession>
<dbReference type="Pfam" id="PF05729">
    <property type="entry name" value="NACHT"/>
    <property type="match status" value="1"/>
</dbReference>
<keyword evidence="4" id="KW-0677">Repeat</keyword>
<dbReference type="Gene3D" id="2.60.120.920">
    <property type="match status" value="2"/>
</dbReference>
<dbReference type="PANTHER" id="PTHR24106">
    <property type="entry name" value="NACHT, LRR AND CARD DOMAINS-CONTAINING"/>
    <property type="match status" value="1"/>
</dbReference>
<keyword evidence="5" id="KW-0547">Nucleotide-binding</keyword>
<dbReference type="InterPro" id="IPR003877">
    <property type="entry name" value="SPRY_dom"/>
</dbReference>
<feature type="domain" description="NACHT" evidence="7">
    <location>
        <begin position="64"/>
        <end position="197"/>
    </location>
</feature>
<dbReference type="InterPro" id="IPR007111">
    <property type="entry name" value="NACHT_NTPase"/>
</dbReference>
<dbReference type="Pfam" id="PF00622">
    <property type="entry name" value="SPRY"/>
    <property type="match status" value="1"/>
</dbReference>
<dbReference type="Gene3D" id="3.40.50.300">
    <property type="entry name" value="P-loop containing nucleotide triphosphate hydrolases"/>
    <property type="match status" value="1"/>
</dbReference>
<sequence>MKAAHEKLKSCLLKKFEEISEAVAKQGRKTLLNDVYTNFYMIESESKHEVLCTDIFSGQKKQIRTVVTKGIAGIGKTISVQKFILDWAKGKLNQDVYFIFVLPFRELNAIKTKQYSLLKLIYYFHPELEMYGNVLFGDKKVLFIFDGLDESRLSLLQVEKWADVTTPTSVELLLTNLINGNLLPTSALLWITTRPAAASMIRPEFVNRVTEVKGFKDPQKEEYFRKRFADNKSLSRRAITCMKSTRSLYIMCHIPVFCWALANVLEQMLGEADDKGQPGPKPITQIYTRFLDILTGMKNQKYLGEQESKPKPEAEAAKEREIILKMGELAFKNLEEDNIFYEEDLNNCSVDIGVEVSVYSGVCTEKDSDMNPGKVFRFIDLSMQQYFAALYVFLSYKNDKVNVFQKNQMRGDKFSNLFKKSSLFDLHKNVVDKALSSENGKHDLFLRFLLGISKEPKEHRRYLLKKTDVSSHGLEETIRYIKGKIKENMPPERTINLFHCLIELEDNSLVNEVLSYFKSGSPEGKNPLLPEHGSALAYHILMSEEMPDEFDLKKYIRSDKWLLRLLPVIKNSRGALKYKLKKLNVDHRGECRNKPGLRKYACKLTLDPNTAHKHLSLSEGNTKHGKQLTEISTPPSKRQRVGVYLDCPGGTLSFYDVAADATTLLHTFHTTFSQPVYPGFAIGFQLKAGEGHRLDSWEEPSTVSLCKME</sequence>
<organism evidence="8 9">
    <name type="scientific">Aldrovandia affinis</name>
    <dbReference type="NCBI Taxonomy" id="143900"/>
    <lineage>
        <taxon>Eukaryota</taxon>
        <taxon>Metazoa</taxon>
        <taxon>Chordata</taxon>
        <taxon>Craniata</taxon>
        <taxon>Vertebrata</taxon>
        <taxon>Euteleostomi</taxon>
        <taxon>Actinopterygii</taxon>
        <taxon>Neopterygii</taxon>
        <taxon>Teleostei</taxon>
        <taxon>Notacanthiformes</taxon>
        <taxon>Halosauridae</taxon>
        <taxon>Aldrovandia</taxon>
    </lineage>
</organism>
<dbReference type="Pfam" id="PF17779">
    <property type="entry name" value="WHD_NOD2"/>
    <property type="match status" value="1"/>
</dbReference>
<keyword evidence="6" id="KW-0067">ATP-binding</keyword>
<evidence type="ECO:0000256" key="2">
    <source>
        <dbReference type="ARBA" id="ARBA00022490"/>
    </source>
</evidence>
<evidence type="ECO:0000256" key="4">
    <source>
        <dbReference type="ARBA" id="ARBA00022737"/>
    </source>
</evidence>
<reference evidence="8" key="1">
    <citation type="journal article" date="2023" name="Science">
        <title>Genome structures resolve the early diversification of teleost fishes.</title>
        <authorList>
            <person name="Parey E."/>
            <person name="Louis A."/>
            <person name="Montfort J."/>
            <person name="Bouchez O."/>
            <person name="Roques C."/>
            <person name="Iampietro C."/>
            <person name="Lluch J."/>
            <person name="Castinel A."/>
            <person name="Donnadieu C."/>
            <person name="Desvignes T."/>
            <person name="Floi Bucao C."/>
            <person name="Jouanno E."/>
            <person name="Wen M."/>
            <person name="Mejri S."/>
            <person name="Dirks R."/>
            <person name="Jansen H."/>
            <person name="Henkel C."/>
            <person name="Chen W.J."/>
            <person name="Zahm M."/>
            <person name="Cabau C."/>
            <person name="Klopp C."/>
            <person name="Thompson A.W."/>
            <person name="Robinson-Rechavi M."/>
            <person name="Braasch I."/>
            <person name="Lecointre G."/>
            <person name="Bobe J."/>
            <person name="Postlethwait J.H."/>
            <person name="Berthelot C."/>
            <person name="Roest Crollius H."/>
            <person name="Guiguen Y."/>
        </authorList>
    </citation>
    <scope>NUCLEOTIDE SEQUENCE</scope>
    <source>
        <strain evidence="8">NC1722</strain>
    </source>
</reference>
<dbReference type="EMBL" id="JAINUG010000488">
    <property type="protein sequence ID" value="KAJ8367318.1"/>
    <property type="molecule type" value="Genomic_DNA"/>
</dbReference>
<dbReference type="InterPro" id="IPR041267">
    <property type="entry name" value="NLRP_HD2"/>
</dbReference>
<keyword evidence="2" id="KW-0963">Cytoplasm</keyword>
<dbReference type="GO" id="GO:0005737">
    <property type="term" value="C:cytoplasm"/>
    <property type="evidence" value="ECO:0007669"/>
    <property type="project" value="UniProtKB-SubCell"/>
</dbReference>
<evidence type="ECO:0000259" key="7">
    <source>
        <dbReference type="PROSITE" id="PS50837"/>
    </source>
</evidence>
<dbReference type="Pfam" id="PF14484">
    <property type="entry name" value="FISNA"/>
    <property type="match status" value="1"/>
</dbReference>
<dbReference type="SMART" id="SM01288">
    <property type="entry name" value="FISNA"/>
    <property type="match status" value="1"/>
</dbReference>